<name>A0ABW1Z9Z5_9BACT</name>
<dbReference type="Gene3D" id="3.10.105.10">
    <property type="entry name" value="Dipeptide-binding Protein, Domain 3"/>
    <property type="match status" value="1"/>
</dbReference>
<proteinExistence type="predicted"/>
<evidence type="ECO:0000313" key="4">
    <source>
        <dbReference type="Proteomes" id="UP001596391"/>
    </source>
</evidence>
<dbReference type="PIRSF" id="PIRSF002741">
    <property type="entry name" value="MppA"/>
    <property type="match status" value="1"/>
</dbReference>
<feature type="domain" description="Solute-binding protein family 5" evidence="2">
    <location>
        <begin position="65"/>
        <end position="402"/>
    </location>
</feature>
<evidence type="ECO:0000256" key="1">
    <source>
        <dbReference type="SAM" id="SignalP"/>
    </source>
</evidence>
<dbReference type="EMBL" id="JBHSWI010000001">
    <property type="protein sequence ID" value="MFC6646315.1"/>
    <property type="molecule type" value="Genomic_DNA"/>
</dbReference>
<keyword evidence="4" id="KW-1185">Reference proteome</keyword>
<dbReference type="Gene3D" id="3.40.190.10">
    <property type="entry name" value="Periplasmic binding protein-like II"/>
    <property type="match status" value="1"/>
</dbReference>
<feature type="signal peptide" evidence="1">
    <location>
        <begin position="1"/>
        <end position="21"/>
    </location>
</feature>
<dbReference type="RefSeq" id="WP_263369997.1">
    <property type="nucleotide sequence ID" value="NZ_JAGSYD010000001.1"/>
</dbReference>
<feature type="chain" id="PRO_5045063615" evidence="1">
    <location>
        <begin position="22"/>
        <end position="498"/>
    </location>
</feature>
<keyword evidence="1" id="KW-0732">Signal</keyword>
<accession>A0ABW1Z9Z5</accession>
<dbReference type="Gene3D" id="3.90.76.10">
    <property type="entry name" value="Dipeptide-binding Protein, Domain 1"/>
    <property type="match status" value="1"/>
</dbReference>
<protein>
    <submittedName>
        <fullName evidence="3">ABC transporter substrate-binding protein</fullName>
    </submittedName>
</protein>
<dbReference type="Pfam" id="PF00496">
    <property type="entry name" value="SBP_bac_5"/>
    <property type="match status" value="1"/>
</dbReference>
<dbReference type="Proteomes" id="UP001596391">
    <property type="component" value="Unassembled WGS sequence"/>
</dbReference>
<sequence>MKMLRSLLVAVSVITSALCSAQSLTIGLQATVNTLDPHMSGSVSTDLSVASHIYDSLVTRDADLKLQPQIALSWRNLDDDTWEFKLRPGVRFADGEALDSSAVRWNFLRVLDAKTNSRIKPWFRAIDHVDVISPTVLQVHTKVPFPSLLAQLTMLYLLPPKWAAAHHPATKALGSGPYELKQYVPGDRIVLSARKGYWGAQPKFQTVTFRILTEPATRTFALLGHEVDFVRSIPLEDLKRVDADRSLATGKLSASRATIIKFNTLKPPFYNNVKLRQALNYAVDKQTIHDTLLGGTGDVLNCQVLTPSYFGYNPALKPTPYDPARARQLLKESGFPKNGVIDLDVPAGSYFEDDEIAQAIAGQIEEVLGIGVRMHEMDFSLYMTKYLKANDMASMAYIAQAWPSLDAAGILTLFAPNSPYAYWKDAPFAAALEEGNRTLDPEKRKAAYARATQRMCDQAPALFLFAEPLTYGINRRVRWHARPDDWTRASDFTLSEAR</sequence>
<evidence type="ECO:0000259" key="2">
    <source>
        <dbReference type="Pfam" id="PF00496"/>
    </source>
</evidence>
<evidence type="ECO:0000313" key="3">
    <source>
        <dbReference type="EMBL" id="MFC6646315.1"/>
    </source>
</evidence>
<organism evidence="3 4">
    <name type="scientific">Granulicella cerasi</name>
    <dbReference type="NCBI Taxonomy" id="741063"/>
    <lineage>
        <taxon>Bacteria</taxon>
        <taxon>Pseudomonadati</taxon>
        <taxon>Acidobacteriota</taxon>
        <taxon>Terriglobia</taxon>
        <taxon>Terriglobales</taxon>
        <taxon>Acidobacteriaceae</taxon>
        <taxon>Granulicella</taxon>
    </lineage>
</organism>
<dbReference type="PANTHER" id="PTHR30290">
    <property type="entry name" value="PERIPLASMIC BINDING COMPONENT OF ABC TRANSPORTER"/>
    <property type="match status" value="1"/>
</dbReference>
<reference evidence="4" key="1">
    <citation type="journal article" date="2019" name="Int. J. Syst. Evol. Microbiol.">
        <title>The Global Catalogue of Microorganisms (GCM) 10K type strain sequencing project: providing services to taxonomists for standard genome sequencing and annotation.</title>
        <authorList>
            <consortium name="The Broad Institute Genomics Platform"/>
            <consortium name="The Broad Institute Genome Sequencing Center for Infectious Disease"/>
            <person name="Wu L."/>
            <person name="Ma J."/>
        </authorList>
    </citation>
    <scope>NUCLEOTIDE SEQUENCE [LARGE SCALE GENOMIC DNA]</scope>
    <source>
        <strain evidence="4">CGMCC 1.16026</strain>
    </source>
</reference>
<dbReference type="SUPFAM" id="SSF53850">
    <property type="entry name" value="Periplasmic binding protein-like II"/>
    <property type="match status" value="1"/>
</dbReference>
<dbReference type="InterPro" id="IPR030678">
    <property type="entry name" value="Peptide/Ni-bd"/>
</dbReference>
<dbReference type="InterPro" id="IPR039424">
    <property type="entry name" value="SBP_5"/>
</dbReference>
<gene>
    <name evidence="3" type="ORF">ACFQBQ_12110</name>
</gene>
<comment type="caution">
    <text evidence="3">The sequence shown here is derived from an EMBL/GenBank/DDBJ whole genome shotgun (WGS) entry which is preliminary data.</text>
</comment>
<dbReference type="InterPro" id="IPR000914">
    <property type="entry name" value="SBP_5_dom"/>
</dbReference>